<dbReference type="PANTHER" id="PTHR36928:SF1">
    <property type="entry name" value="PHOSPHATASE YCDX-RELATED"/>
    <property type="match status" value="1"/>
</dbReference>
<dbReference type="RefSeq" id="WP_094233668.1">
    <property type="nucleotide sequence ID" value="NZ_CP016199.1"/>
</dbReference>
<dbReference type="PANTHER" id="PTHR36928">
    <property type="entry name" value="PHOSPHATASE YCDX-RELATED"/>
    <property type="match status" value="1"/>
</dbReference>
<organism evidence="2 3">
    <name type="scientific">Mogibacterium pumilum</name>
    <dbReference type="NCBI Taxonomy" id="86332"/>
    <lineage>
        <taxon>Bacteria</taxon>
        <taxon>Bacillati</taxon>
        <taxon>Bacillota</taxon>
        <taxon>Clostridia</taxon>
        <taxon>Peptostreptococcales</taxon>
        <taxon>Anaerovoracaceae</taxon>
        <taxon>Mogibacterium</taxon>
    </lineage>
</organism>
<protein>
    <recommendedName>
        <fullName evidence="1">Polymerase/histidinol phosphatase N-terminal domain-containing protein</fullName>
    </recommendedName>
</protein>
<evidence type="ECO:0000313" key="2">
    <source>
        <dbReference type="EMBL" id="ASS37441.1"/>
    </source>
</evidence>
<dbReference type="InterPro" id="IPR016195">
    <property type="entry name" value="Pol/histidinol_Pase-like"/>
</dbReference>
<dbReference type="GO" id="GO:0005829">
    <property type="term" value="C:cytosol"/>
    <property type="evidence" value="ECO:0007669"/>
    <property type="project" value="TreeGrafter"/>
</dbReference>
<dbReference type="Proteomes" id="UP000214689">
    <property type="component" value="Chromosome"/>
</dbReference>
<dbReference type="InterPro" id="IPR004013">
    <property type="entry name" value="PHP_dom"/>
</dbReference>
<evidence type="ECO:0000313" key="3">
    <source>
        <dbReference type="Proteomes" id="UP000214689"/>
    </source>
</evidence>
<dbReference type="SUPFAM" id="SSF89550">
    <property type="entry name" value="PHP domain-like"/>
    <property type="match status" value="1"/>
</dbReference>
<keyword evidence="3" id="KW-1185">Reference proteome</keyword>
<dbReference type="OrthoDB" id="9808747at2"/>
<dbReference type="InterPro" id="IPR003141">
    <property type="entry name" value="Pol/His_phosphatase_N"/>
</dbReference>
<dbReference type="Pfam" id="PF02811">
    <property type="entry name" value="PHP"/>
    <property type="match status" value="1"/>
</dbReference>
<dbReference type="AlphaFoldDB" id="A0A223AR55"/>
<name>A0A223AR55_9FIRM</name>
<dbReference type="SMART" id="SM00481">
    <property type="entry name" value="POLIIIAc"/>
    <property type="match status" value="1"/>
</dbReference>
<proteinExistence type="predicted"/>
<accession>A0A223AR55</accession>
<reference evidence="3" key="1">
    <citation type="submission" date="2016-05" db="EMBL/GenBank/DDBJ databases">
        <authorList>
            <person name="Holder M.E."/>
            <person name="Ajami N.J."/>
            <person name="Petrosino J.F."/>
        </authorList>
    </citation>
    <scope>NUCLEOTIDE SEQUENCE [LARGE SCALE GENOMIC DNA]</scope>
    <source>
        <strain evidence="3">ATCC 700696</strain>
    </source>
</reference>
<feature type="domain" description="Polymerase/histidinol phosphatase N-terminal" evidence="1">
    <location>
        <begin position="13"/>
        <end position="97"/>
    </location>
</feature>
<evidence type="ECO:0000259" key="1">
    <source>
        <dbReference type="SMART" id="SM00481"/>
    </source>
</evidence>
<gene>
    <name evidence="2" type="ORF">AXF17_02480</name>
</gene>
<dbReference type="Pfam" id="PF13263">
    <property type="entry name" value="PHP_C"/>
    <property type="match status" value="1"/>
</dbReference>
<dbReference type="GO" id="GO:0042578">
    <property type="term" value="F:phosphoric ester hydrolase activity"/>
    <property type="evidence" value="ECO:0007669"/>
    <property type="project" value="TreeGrafter"/>
</dbReference>
<dbReference type="Gene3D" id="3.20.20.140">
    <property type="entry name" value="Metal-dependent hydrolases"/>
    <property type="match status" value="1"/>
</dbReference>
<sequence>MENNIKKLYKLTADYHTHTRYSHGKGYAHGKGTVLENVAAASAKELNELAITDHGPGHKFYGLKMDKLSAMRADIEEAMRKFPNVKVLLGVEANIINSSNGLDIKKEDFHKFDIVNAGYHYGLPHGYMIANYVCWHAGLPSGSREQLRNKNTEMALRALYENDIFILTHPGDKGPFDMKELCKACEETNTLMEISTRHTHLTRKEIEMAANYDVKFVISSDAHVPEKVGNYIAGVERALEAGLDIERIVNIEKR</sequence>
<dbReference type="InterPro" id="IPR050243">
    <property type="entry name" value="PHP_phosphatase"/>
</dbReference>
<dbReference type="GO" id="GO:0008270">
    <property type="term" value="F:zinc ion binding"/>
    <property type="evidence" value="ECO:0007669"/>
    <property type="project" value="TreeGrafter"/>
</dbReference>
<dbReference type="EMBL" id="CP016199">
    <property type="protein sequence ID" value="ASS37441.1"/>
    <property type="molecule type" value="Genomic_DNA"/>
</dbReference>